<gene>
    <name evidence="2" type="ORF">BCL64_11750</name>
</gene>
<keyword evidence="3" id="KW-1185">Reference proteome</keyword>
<evidence type="ECO:0000256" key="1">
    <source>
        <dbReference type="SAM" id="MobiDB-lite"/>
    </source>
</evidence>
<reference evidence="2 3" key="1">
    <citation type="submission" date="2018-03" db="EMBL/GenBank/DDBJ databases">
        <title>Comparative analysis of microorganisms from saline springs in Andes Mountain Range, Colombia.</title>
        <authorList>
            <person name="Rubin E."/>
        </authorList>
    </citation>
    <scope>NUCLEOTIDE SEQUENCE [LARGE SCALE GENOMIC DNA]</scope>
    <source>
        <strain evidence="2 3">USBA 854</strain>
    </source>
</reference>
<sequence>MSKETLRKLGILGVSFGLIASPLAFGDMHEEPTDPAAQSTGSAADPMSQQADPAAGDPATGAPSADPNAQGDPALPGDDPAAQSTDSAADPSTQQADPAAGEPNAQGDPAQDPGFGEGTEAMPGASDPAAGGDEAYEYENEEQEAPWDEEGDSSEDEEQGW</sequence>
<accession>A0A2T0VDN7</accession>
<dbReference type="EMBL" id="PVTM01000017">
    <property type="protein sequence ID" value="PRY68283.1"/>
    <property type="molecule type" value="Genomic_DNA"/>
</dbReference>
<feature type="compositionally biased region" description="Acidic residues" evidence="1">
    <location>
        <begin position="134"/>
        <end position="161"/>
    </location>
</feature>
<organism evidence="2 3">
    <name type="scientific">Halomonas ventosae</name>
    <dbReference type="NCBI Taxonomy" id="229007"/>
    <lineage>
        <taxon>Bacteria</taxon>
        <taxon>Pseudomonadati</taxon>
        <taxon>Pseudomonadota</taxon>
        <taxon>Gammaproteobacteria</taxon>
        <taxon>Oceanospirillales</taxon>
        <taxon>Halomonadaceae</taxon>
        <taxon>Halomonas</taxon>
    </lineage>
</organism>
<comment type="caution">
    <text evidence="2">The sequence shown here is derived from an EMBL/GenBank/DDBJ whole genome shotgun (WGS) entry which is preliminary data.</text>
</comment>
<dbReference type="Proteomes" id="UP000239896">
    <property type="component" value="Unassembled WGS sequence"/>
</dbReference>
<feature type="region of interest" description="Disordered" evidence="1">
    <location>
        <begin position="26"/>
        <end position="161"/>
    </location>
</feature>
<evidence type="ECO:0000313" key="2">
    <source>
        <dbReference type="EMBL" id="PRY68283.1"/>
    </source>
</evidence>
<feature type="compositionally biased region" description="Polar residues" evidence="1">
    <location>
        <begin position="82"/>
        <end position="96"/>
    </location>
</feature>
<name>A0A2T0VDN7_9GAMM</name>
<protein>
    <submittedName>
        <fullName evidence="2">Uncharacterized protein</fullName>
    </submittedName>
</protein>
<feature type="compositionally biased region" description="Low complexity" evidence="1">
    <location>
        <begin position="48"/>
        <end position="67"/>
    </location>
</feature>
<evidence type="ECO:0000313" key="3">
    <source>
        <dbReference type="Proteomes" id="UP000239896"/>
    </source>
</evidence>
<dbReference type="AlphaFoldDB" id="A0A2T0VDN7"/>
<proteinExistence type="predicted"/>